<dbReference type="SMART" id="SM00966">
    <property type="entry name" value="SpoVT_AbrB"/>
    <property type="match status" value="1"/>
</dbReference>
<gene>
    <name evidence="3" type="ORF">SAMN00808754_0412</name>
</gene>
<dbReference type="InterPro" id="IPR037914">
    <property type="entry name" value="SpoVT-AbrB_sf"/>
</dbReference>
<evidence type="ECO:0000259" key="2">
    <source>
        <dbReference type="PROSITE" id="PS51740"/>
    </source>
</evidence>
<accession>A0A1W1VD00</accession>
<dbReference type="OrthoDB" id="2622421at2"/>
<dbReference type="STRING" id="698762.SAMN00808754_0412"/>
<dbReference type="AlphaFoldDB" id="A0A1W1VD00"/>
<evidence type="ECO:0000313" key="3">
    <source>
        <dbReference type="EMBL" id="SMB91248.1"/>
    </source>
</evidence>
<keyword evidence="4" id="KW-1185">Reference proteome</keyword>
<dbReference type="Proteomes" id="UP000192569">
    <property type="component" value="Chromosome I"/>
</dbReference>
<organism evidence="3 4">
    <name type="scientific">Thermanaeromonas toyohensis ToBE</name>
    <dbReference type="NCBI Taxonomy" id="698762"/>
    <lineage>
        <taxon>Bacteria</taxon>
        <taxon>Bacillati</taxon>
        <taxon>Bacillota</taxon>
        <taxon>Clostridia</taxon>
        <taxon>Neomoorellales</taxon>
        <taxon>Neomoorellaceae</taxon>
        <taxon>Thermanaeromonas</taxon>
    </lineage>
</organism>
<reference evidence="3 4" key="1">
    <citation type="submission" date="2017-04" db="EMBL/GenBank/DDBJ databases">
        <authorList>
            <person name="Afonso C.L."/>
            <person name="Miller P.J."/>
            <person name="Scott M.A."/>
            <person name="Spackman E."/>
            <person name="Goraichik I."/>
            <person name="Dimitrov K.M."/>
            <person name="Suarez D.L."/>
            <person name="Swayne D.E."/>
        </authorList>
    </citation>
    <scope>NUCLEOTIDE SEQUENCE [LARGE SCALE GENOMIC DNA]</scope>
    <source>
        <strain evidence="3 4">ToBE</strain>
    </source>
</reference>
<dbReference type="PROSITE" id="PS51740">
    <property type="entry name" value="SPOVT_ABRB"/>
    <property type="match status" value="1"/>
</dbReference>
<dbReference type="EMBL" id="LT838272">
    <property type="protein sequence ID" value="SMB91248.1"/>
    <property type="molecule type" value="Genomic_DNA"/>
</dbReference>
<evidence type="ECO:0000256" key="1">
    <source>
        <dbReference type="PROSITE-ProRule" id="PRU01076"/>
    </source>
</evidence>
<dbReference type="GO" id="GO:0003677">
    <property type="term" value="F:DNA binding"/>
    <property type="evidence" value="ECO:0007669"/>
    <property type="project" value="UniProtKB-UniRule"/>
</dbReference>
<dbReference type="NCBIfam" id="TIGR01439">
    <property type="entry name" value="lp_hng_hel_AbrB"/>
    <property type="match status" value="1"/>
</dbReference>
<dbReference type="Pfam" id="PF04014">
    <property type="entry name" value="MazE_antitoxin"/>
    <property type="match status" value="1"/>
</dbReference>
<dbReference type="RefSeq" id="WP_084663548.1">
    <property type="nucleotide sequence ID" value="NZ_LT838272.1"/>
</dbReference>
<name>A0A1W1VD00_9FIRM</name>
<protein>
    <submittedName>
        <fullName evidence="3">Transcriptional regulator, AbrB family</fullName>
    </submittedName>
</protein>
<dbReference type="InterPro" id="IPR007159">
    <property type="entry name" value="SpoVT-AbrB_dom"/>
</dbReference>
<dbReference type="Gene3D" id="2.10.260.10">
    <property type="match status" value="1"/>
</dbReference>
<dbReference type="SUPFAM" id="SSF89447">
    <property type="entry name" value="AbrB/MazE/MraZ-like"/>
    <property type="match status" value="1"/>
</dbReference>
<proteinExistence type="predicted"/>
<sequence length="84" mass="9541">MSEDIIIETLKLGARCQMVLPYKIRKSLGLSEGDEILVQKTGNTIVIIPKPKSYAERLLGLHREIWNGVDPDSYVNKERDSWGN</sequence>
<evidence type="ECO:0000313" key="4">
    <source>
        <dbReference type="Proteomes" id="UP000192569"/>
    </source>
</evidence>
<keyword evidence="1" id="KW-0238">DNA-binding</keyword>
<feature type="domain" description="SpoVT-AbrB" evidence="2">
    <location>
        <begin position="7"/>
        <end position="52"/>
    </location>
</feature>